<gene>
    <name evidence="2" type="ORF">WR25_04661</name>
</gene>
<organism evidence="2 3">
    <name type="scientific">Diploscapter pachys</name>
    <dbReference type="NCBI Taxonomy" id="2018661"/>
    <lineage>
        <taxon>Eukaryota</taxon>
        <taxon>Metazoa</taxon>
        <taxon>Ecdysozoa</taxon>
        <taxon>Nematoda</taxon>
        <taxon>Chromadorea</taxon>
        <taxon>Rhabditida</taxon>
        <taxon>Rhabditina</taxon>
        <taxon>Rhabditomorpha</taxon>
        <taxon>Rhabditoidea</taxon>
        <taxon>Rhabditidae</taxon>
        <taxon>Diploscapter</taxon>
    </lineage>
</organism>
<evidence type="ECO:0000313" key="3">
    <source>
        <dbReference type="Proteomes" id="UP000218231"/>
    </source>
</evidence>
<protein>
    <submittedName>
        <fullName evidence="2">Uncharacterized protein</fullName>
    </submittedName>
</protein>
<keyword evidence="3" id="KW-1185">Reference proteome</keyword>
<dbReference type="AlphaFoldDB" id="A0A2A2KHU5"/>
<sequence>MASSHSNDDIKRLQYSVDVLELRLKRLCHLKEFTERVESLDKEIDGMFERLNSRVDVLLQLIVARRRQLGGRQTQLVGRRSRSGKRRTAKGKGNGGELAQPQVRANVTPLHGCVDIVAFILRTLRDLERARRGLEILSTMPFVSATLGANKLHAELTKYAATLKTVIDDYVTYADSREVSLYLQRPGPGLSSSESNEHNDPLPVLAFKSQPNGQQQLNILR</sequence>
<accession>A0A2A2KHU5</accession>
<reference evidence="2 3" key="1">
    <citation type="journal article" date="2017" name="Curr. Biol.">
        <title>Genome architecture and evolution of a unichromosomal asexual nematode.</title>
        <authorList>
            <person name="Fradin H."/>
            <person name="Zegar C."/>
            <person name="Gutwein M."/>
            <person name="Lucas J."/>
            <person name="Kovtun M."/>
            <person name="Corcoran D."/>
            <person name="Baugh L.R."/>
            <person name="Kiontke K."/>
            <person name="Gunsalus K."/>
            <person name="Fitch D.H."/>
            <person name="Piano F."/>
        </authorList>
    </citation>
    <scope>NUCLEOTIDE SEQUENCE [LARGE SCALE GENOMIC DNA]</scope>
    <source>
        <strain evidence="2">PF1309</strain>
    </source>
</reference>
<feature type="region of interest" description="Disordered" evidence="1">
    <location>
        <begin position="185"/>
        <end position="207"/>
    </location>
</feature>
<proteinExistence type="predicted"/>
<dbReference type="Proteomes" id="UP000218231">
    <property type="component" value="Unassembled WGS sequence"/>
</dbReference>
<comment type="caution">
    <text evidence="2">The sequence shown here is derived from an EMBL/GenBank/DDBJ whole genome shotgun (WGS) entry which is preliminary data.</text>
</comment>
<dbReference type="EMBL" id="LIAE01008598">
    <property type="protein sequence ID" value="PAV73430.1"/>
    <property type="molecule type" value="Genomic_DNA"/>
</dbReference>
<feature type="compositionally biased region" description="Basic residues" evidence="1">
    <location>
        <begin position="79"/>
        <end position="90"/>
    </location>
</feature>
<evidence type="ECO:0000256" key="1">
    <source>
        <dbReference type="SAM" id="MobiDB-lite"/>
    </source>
</evidence>
<name>A0A2A2KHU5_9BILA</name>
<evidence type="ECO:0000313" key="2">
    <source>
        <dbReference type="EMBL" id="PAV73430.1"/>
    </source>
</evidence>
<feature type="region of interest" description="Disordered" evidence="1">
    <location>
        <begin position="73"/>
        <end position="99"/>
    </location>
</feature>